<dbReference type="InterPro" id="IPR002146">
    <property type="entry name" value="ATP_synth_b/b'su_bac/chlpt"/>
</dbReference>
<comment type="function">
    <text evidence="13">Component of the F(0) channel, it forms part of the peripheral stalk, linking F(1) to F(0). The b'-subunit is a diverged and duplicated form of b found in plants and photosynthetic bacteria.</text>
</comment>
<keyword evidence="3 15" id="KW-0813">Transport</keyword>
<evidence type="ECO:0000256" key="16">
    <source>
        <dbReference type="RuleBase" id="RU003848"/>
    </source>
</evidence>
<evidence type="ECO:0000256" key="2">
    <source>
        <dbReference type="ARBA" id="ARBA00005513"/>
    </source>
</evidence>
<evidence type="ECO:0000256" key="12">
    <source>
        <dbReference type="ARBA" id="ARBA00025198"/>
    </source>
</evidence>
<protein>
    <recommendedName>
        <fullName evidence="15">ATP synthase subunit b</fullName>
    </recommendedName>
    <alternativeName>
        <fullName evidence="15">ATP synthase F(0) sector subunit b</fullName>
    </alternativeName>
    <alternativeName>
        <fullName evidence="15">ATPase subunit I</fullName>
    </alternativeName>
    <alternativeName>
        <fullName evidence="15">F-type ATPase subunit b</fullName>
        <shortName evidence="15">F-ATPase subunit b</shortName>
    </alternativeName>
</protein>
<dbReference type="InterPro" id="IPR050059">
    <property type="entry name" value="ATP_synthase_B_chain"/>
</dbReference>
<keyword evidence="6 15" id="KW-0812">Transmembrane</keyword>
<evidence type="ECO:0000256" key="1">
    <source>
        <dbReference type="ARBA" id="ARBA00004377"/>
    </source>
</evidence>
<dbReference type="HAMAP" id="MF_01398">
    <property type="entry name" value="ATP_synth_b_bprime"/>
    <property type="match status" value="1"/>
</dbReference>
<dbReference type="CDD" id="cd06503">
    <property type="entry name" value="ATP-synt_Fo_b"/>
    <property type="match status" value="1"/>
</dbReference>
<comment type="function">
    <text evidence="12 15">F(1)F(0) ATP synthase produces ATP from ADP in the presence of a proton or sodium gradient. F-type ATPases consist of two structural domains, F(1) containing the extramembraneous catalytic core and F(0) containing the membrane proton channel, linked together by a central stalk and a peripheral stalk. During catalysis, ATP synthesis in the catalytic domain of F(1) is coupled via a rotary mechanism of the central stalk subunits to proton translocation.</text>
</comment>
<comment type="similarity">
    <text evidence="2 15 16">Belongs to the ATPase B chain family.</text>
</comment>
<gene>
    <name evidence="15" type="primary">atpF</name>
    <name evidence="17" type="ORF">C6569_18530</name>
</gene>
<dbReference type="Pfam" id="PF00430">
    <property type="entry name" value="ATP-synt_B"/>
    <property type="match status" value="1"/>
</dbReference>
<evidence type="ECO:0000256" key="10">
    <source>
        <dbReference type="ARBA" id="ARBA00023136"/>
    </source>
</evidence>
<dbReference type="OrthoDB" id="9805716at2"/>
<evidence type="ECO:0000256" key="14">
    <source>
        <dbReference type="ARBA" id="ARBA00025830"/>
    </source>
</evidence>
<evidence type="ECO:0000256" key="13">
    <source>
        <dbReference type="ARBA" id="ARBA00025614"/>
    </source>
</evidence>
<dbReference type="KEGG" id="phr:C6569_18530"/>
<accession>A0A2S0NG65</accession>
<keyword evidence="10 15" id="KW-0472">Membrane</keyword>
<dbReference type="PANTHER" id="PTHR33445">
    <property type="entry name" value="ATP SYNTHASE SUBUNIT B', CHLOROPLASTIC"/>
    <property type="match status" value="1"/>
</dbReference>
<evidence type="ECO:0000256" key="8">
    <source>
        <dbReference type="ARBA" id="ARBA00022989"/>
    </source>
</evidence>
<evidence type="ECO:0000256" key="3">
    <source>
        <dbReference type="ARBA" id="ARBA00022448"/>
    </source>
</evidence>
<keyword evidence="18" id="KW-1185">Reference proteome</keyword>
<dbReference type="GO" id="GO:0045259">
    <property type="term" value="C:proton-transporting ATP synthase complex"/>
    <property type="evidence" value="ECO:0007669"/>
    <property type="project" value="UniProtKB-KW"/>
</dbReference>
<keyword evidence="8 15" id="KW-1133">Transmembrane helix</keyword>
<evidence type="ECO:0000313" key="18">
    <source>
        <dbReference type="Proteomes" id="UP000237889"/>
    </source>
</evidence>
<dbReference type="GO" id="GO:0005886">
    <property type="term" value="C:plasma membrane"/>
    <property type="evidence" value="ECO:0007669"/>
    <property type="project" value="UniProtKB-SubCell"/>
</dbReference>
<evidence type="ECO:0000256" key="6">
    <source>
        <dbReference type="ARBA" id="ARBA00022692"/>
    </source>
</evidence>
<dbReference type="EMBL" id="CP027668">
    <property type="protein sequence ID" value="AVO46893.1"/>
    <property type="molecule type" value="Genomic_DNA"/>
</dbReference>
<reference evidence="17 18" key="1">
    <citation type="submission" date="2018-03" db="EMBL/GenBank/DDBJ databases">
        <title>Genome sequencing of Phreatobacter sp.</title>
        <authorList>
            <person name="Kim S.-J."/>
            <person name="Heo J."/>
            <person name="Kwon S.-W."/>
        </authorList>
    </citation>
    <scope>NUCLEOTIDE SEQUENCE [LARGE SCALE GENOMIC DNA]</scope>
    <source>
        <strain evidence="17 18">S-12</strain>
    </source>
</reference>
<evidence type="ECO:0000256" key="5">
    <source>
        <dbReference type="ARBA" id="ARBA00022547"/>
    </source>
</evidence>
<evidence type="ECO:0000256" key="9">
    <source>
        <dbReference type="ARBA" id="ARBA00023065"/>
    </source>
</evidence>
<organism evidence="17 18">
    <name type="scientific">Phreatobacter cathodiphilus</name>
    <dbReference type="NCBI Taxonomy" id="1868589"/>
    <lineage>
        <taxon>Bacteria</taxon>
        <taxon>Pseudomonadati</taxon>
        <taxon>Pseudomonadota</taxon>
        <taxon>Alphaproteobacteria</taxon>
        <taxon>Hyphomicrobiales</taxon>
        <taxon>Phreatobacteraceae</taxon>
        <taxon>Phreatobacter</taxon>
    </lineage>
</organism>
<dbReference type="Proteomes" id="UP000237889">
    <property type="component" value="Chromosome"/>
</dbReference>
<comment type="subunit">
    <text evidence="14 15">F-type ATPases have 2 components, F(1) - the catalytic core - and F(0) - the membrane proton channel. F(1) has five subunits: alpha(3), beta(3), gamma(1), delta(1), epsilon(1). F(0) has three main subunits: a(1), b(2) and c(10-14). The alpha and beta chains form an alternating ring which encloses part of the gamma chain. F(1) is attached to F(0) by a central stalk formed by the gamma and epsilon chains, while a peripheral stalk is formed by the delta and b chains.</text>
</comment>
<evidence type="ECO:0000256" key="7">
    <source>
        <dbReference type="ARBA" id="ARBA00022781"/>
    </source>
</evidence>
<keyword evidence="9 15" id="KW-0406">Ion transport</keyword>
<keyword evidence="4 15" id="KW-1003">Cell membrane</keyword>
<name>A0A2S0NG65_9HYPH</name>
<evidence type="ECO:0000256" key="11">
    <source>
        <dbReference type="ARBA" id="ARBA00023310"/>
    </source>
</evidence>
<evidence type="ECO:0000256" key="4">
    <source>
        <dbReference type="ARBA" id="ARBA00022475"/>
    </source>
</evidence>
<sequence>MATNTTTGTQVPSKGGFPAFRVETYGSQLLWLAVAFGLLYVLMSRFIAPRIGGILEDRASRIAGDLAAAQAMKAEADAATLAYEKALAEARASSQAIAAETRAKITAEADAERKALEAKLAADLSAAEAQISAARTAAMGNVRAIAVDTAQAIVERLAGTGADTGRLEAAVDAALKR</sequence>
<dbReference type="RefSeq" id="WP_106750263.1">
    <property type="nucleotide sequence ID" value="NZ_CP027668.1"/>
</dbReference>
<evidence type="ECO:0000313" key="17">
    <source>
        <dbReference type="EMBL" id="AVO46893.1"/>
    </source>
</evidence>
<comment type="subcellular location">
    <subcellularLocation>
        <location evidence="1">Cell inner membrane</location>
        <topology evidence="1">Single-pass membrane protein</topology>
    </subcellularLocation>
    <subcellularLocation>
        <location evidence="15">Cell membrane</location>
        <topology evidence="15">Single-pass membrane protein</topology>
    </subcellularLocation>
</comment>
<dbReference type="PANTHER" id="PTHR33445:SF1">
    <property type="entry name" value="ATP SYNTHASE SUBUNIT B"/>
    <property type="match status" value="1"/>
</dbReference>
<dbReference type="AlphaFoldDB" id="A0A2S0NG65"/>
<proteinExistence type="inferred from homology"/>
<keyword evidence="11 15" id="KW-0066">ATP synthesis</keyword>
<evidence type="ECO:0000256" key="15">
    <source>
        <dbReference type="HAMAP-Rule" id="MF_01398"/>
    </source>
</evidence>
<feature type="transmembrane region" description="Helical" evidence="15">
    <location>
        <begin position="29"/>
        <end position="48"/>
    </location>
</feature>
<dbReference type="GO" id="GO:0046961">
    <property type="term" value="F:proton-transporting ATPase activity, rotational mechanism"/>
    <property type="evidence" value="ECO:0007669"/>
    <property type="project" value="TreeGrafter"/>
</dbReference>
<dbReference type="GO" id="GO:0046933">
    <property type="term" value="F:proton-transporting ATP synthase activity, rotational mechanism"/>
    <property type="evidence" value="ECO:0007669"/>
    <property type="project" value="UniProtKB-UniRule"/>
</dbReference>
<keyword evidence="7 15" id="KW-0375">Hydrogen ion transport</keyword>
<keyword evidence="5 15" id="KW-0138">CF(0)</keyword>